<evidence type="ECO:0000313" key="2">
    <source>
        <dbReference type="Proteomes" id="UP000255233"/>
    </source>
</evidence>
<name>A0A379MR79_9BACT</name>
<gene>
    <name evidence="1" type="ORF">NCTC11190_00554</name>
</gene>
<keyword evidence="2" id="KW-1185">Reference proteome</keyword>
<dbReference type="Proteomes" id="UP000255233">
    <property type="component" value="Unassembled WGS sequence"/>
</dbReference>
<evidence type="ECO:0000313" key="1">
    <source>
        <dbReference type="EMBL" id="SUE33347.1"/>
    </source>
</evidence>
<dbReference type="AlphaFoldDB" id="A0A379MR79"/>
<proteinExistence type="predicted"/>
<dbReference type="EMBL" id="UGVL01000001">
    <property type="protein sequence ID" value="SUE33347.1"/>
    <property type="molecule type" value="Genomic_DNA"/>
</dbReference>
<protein>
    <submittedName>
        <fullName evidence="1">Uncharacterized protein</fullName>
    </submittedName>
</protein>
<reference evidence="1 2" key="1">
    <citation type="submission" date="2018-06" db="EMBL/GenBank/DDBJ databases">
        <authorList>
            <consortium name="Pathogen Informatics"/>
            <person name="Doyle S."/>
        </authorList>
    </citation>
    <scope>NUCLEOTIDE SEQUENCE [LARGE SCALE GENOMIC DNA]</scope>
    <source>
        <strain evidence="1 2">NCTC11190</strain>
    </source>
</reference>
<sequence>MPRVAACGDRERALRAGLRGARLRPARPKGRKTCPSHLTVSLMSCLSPTSVCSFFARSCRRGTYFFTYGLPVASSRFLAKVRKRPLVSVRCSVPPGTSAIRASPMALGCCVGCATKKVSKKVAGNAIPRSRLPSERKIAHSRVSSLYPYFDTNVRSREYFVKLTVIFHSGRAPGRPLRI</sequence>
<dbReference type="STRING" id="880526.GCA_000427365_00892"/>
<accession>A0A379MR79</accession>
<organism evidence="1 2">
    <name type="scientific">Rikenella microfusus</name>
    <dbReference type="NCBI Taxonomy" id="28139"/>
    <lineage>
        <taxon>Bacteria</taxon>
        <taxon>Pseudomonadati</taxon>
        <taxon>Bacteroidota</taxon>
        <taxon>Bacteroidia</taxon>
        <taxon>Bacteroidales</taxon>
        <taxon>Rikenellaceae</taxon>
        <taxon>Rikenella</taxon>
    </lineage>
</organism>